<evidence type="ECO:0000313" key="15">
    <source>
        <dbReference type="Proteomes" id="UP000194841"/>
    </source>
</evidence>
<feature type="signal peptide" evidence="11">
    <location>
        <begin position="1"/>
        <end position="18"/>
    </location>
</feature>
<evidence type="ECO:0000256" key="3">
    <source>
        <dbReference type="ARBA" id="ARBA00015419"/>
    </source>
</evidence>
<evidence type="ECO:0000259" key="12">
    <source>
        <dbReference type="Pfam" id="PF01103"/>
    </source>
</evidence>
<dbReference type="AlphaFoldDB" id="A0A244CRQ4"/>
<name>A0A244CRQ4_PSEDV</name>
<dbReference type="PANTHER" id="PTHR12815:SF47">
    <property type="entry name" value="TRANSLOCATION AND ASSEMBLY MODULE SUBUNIT TAMA"/>
    <property type="match status" value="1"/>
</dbReference>
<comment type="caution">
    <text evidence="14">The sequence shown here is derived from an EMBL/GenBank/DDBJ whole genome shotgun (WGS) entry which is preliminary data.</text>
</comment>
<dbReference type="OrthoDB" id="9803054at2"/>
<dbReference type="Proteomes" id="UP000194841">
    <property type="component" value="Unassembled WGS sequence"/>
</dbReference>
<keyword evidence="15" id="KW-1185">Reference proteome</keyword>
<dbReference type="Gene3D" id="3.10.20.310">
    <property type="entry name" value="membrane protein fhac"/>
    <property type="match status" value="3"/>
</dbReference>
<evidence type="ECO:0000256" key="1">
    <source>
        <dbReference type="ARBA" id="ARBA00004442"/>
    </source>
</evidence>
<accession>A0A244CRQ4</accession>
<dbReference type="PANTHER" id="PTHR12815">
    <property type="entry name" value="SORTING AND ASSEMBLY MACHINERY SAMM50 PROTEIN FAMILY MEMBER"/>
    <property type="match status" value="1"/>
</dbReference>
<dbReference type="GO" id="GO:0009306">
    <property type="term" value="P:protein secretion"/>
    <property type="evidence" value="ECO:0007669"/>
    <property type="project" value="TreeGrafter"/>
</dbReference>
<evidence type="ECO:0000256" key="2">
    <source>
        <dbReference type="ARBA" id="ARBA00010248"/>
    </source>
</evidence>
<evidence type="ECO:0000256" key="9">
    <source>
        <dbReference type="ARBA" id="ARBA00033063"/>
    </source>
</evidence>
<evidence type="ECO:0000256" key="8">
    <source>
        <dbReference type="ARBA" id="ARBA00023237"/>
    </source>
</evidence>
<protein>
    <recommendedName>
        <fullName evidence="3">Translocation and assembly module subunit TamA</fullName>
    </recommendedName>
    <alternativeName>
        <fullName evidence="9">Autotransporter assembly factor TamA</fullName>
    </alternativeName>
</protein>
<dbReference type="GO" id="GO:0009279">
    <property type="term" value="C:cell outer membrane"/>
    <property type="evidence" value="ECO:0007669"/>
    <property type="project" value="UniProtKB-SubCell"/>
</dbReference>
<dbReference type="Pfam" id="PF17243">
    <property type="entry name" value="POTRA_TamA_1"/>
    <property type="match status" value="1"/>
</dbReference>
<proteinExistence type="inferred from homology"/>
<gene>
    <name evidence="14" type="ORF">B1199_08160</name>
</gene>
<evidence type="ECO:0000259" key="13">
    <source>
        <dbReference type="Pfam" id="PF17243"/>
    </source>
</evidence>
<organism evidence="14 15">
    <name type="scientific">Pseudoalteromonas ulvae</name>
    <dbReference type="NCBI Taxonomy" id="107327"/>
    <lineage>
        <taxon>Bacteria</taxon>
        <taxon>Pseudomonadati</taxon>
        <taxon>Pseudomonadota</taxon>
        <taxon>Gammaproteobacteria</taxon>
        <taxon>Alteromonadales</taxon>
        <taxon>Pseudoalteromonadaceae</taxon>
        <taxon>Pseudoalteromonas</taxon>
    </lineage>
</organism>
<comment type="similarity">
    <text evidence="2">Belongs to the TamA family.</text>
</comment>
<dbReference type="Pfam" id="PF01103">
    <property type="entry name" value="Omp85"/>
    <property type="match status" value="1"/>
</dbReference>
<dbReference type="InterPro" id="IPR035243">
    <property type="entry name" value="TamA_POTRA_Dom_1"/>
</dbReference>
<evidence type="ECO:0000256" key="6">
    <source>
        <dbReference type="ARBA" id="ARBA00022729"/>
    </source>
</evidence>
<evidence type="ECO:0000256" key="4">
    <source>
        <dbReference type="ARBA" id="ARBA00022452"/>
    </source>
</evidence>
<keyword evidence="8" id="KW-0998">Cell outer membrane</keyword>
<comment type="subcellular location">
    <subcellularLocation>
        <location evidence="1">Cell outer membrane</location>
    </subcellularLocation>
</comment>
<feature type="domain" description="TamA POTRA" evidence="13">
    <location>
        <begin position="26"/>
        <end position="95"/>
    </location>
</feature>
<dbReference type="GO" id="GO:0097347">
    <property type="term" value="C:TAM protein secretion complex"/>
    <property type="evidence" value="ECO:0007669"/>
    <property type="project" value="TreeGrafter"/>
</dbReference>
<evidence type="ECO:0000256" key="11">
    <source>
        <dbReference type="SAM" id="SignalP"/>
    </source>
</evidence>
<keyword evidence="6 11" id="KW-0732">Signal</keyword>
<dbReference type="InterPro" id="IPR039910">
    <property type="entry name" value="D15-like"/>
</dbReference>
<comment type="subunit">
    <text evidence="10">Interacts with TamB to form the translocation and assembly module (TAM).</text>
</comment>
<dbReference type="InterPro" id="IPR000184">
    <property type="entry name" value="Bac_surfAg_D15"/>
</dbReference>
<keyword evidence="4" id="KW-1134">Transmembrane beta strand</keyword>
<dbReference type="EMBL" id="MWPV01000002">
    <property type="protein sequence ID" value="OUL58300.1"/>
    <property type="molecule type" value="Genomic_DNA"/>
</dbReference>
<reference evidence="14 15" key="1">
    <citation type="submission" date="2017-02" db="EMBL/GenBank/DDBJ databases">
        <title>Pseudoalteromonas ulvae TC14 Genome.</title>
        <authorList>
            <person name="Molmeret M."/>
        </authorList>
    </citation>
    <scope>NUCLEOTIDE SEQUENCE [LARGE SCALE GENOMIC DNA]</scope>
    <source>
        <strain evidence="14">TC14</strain>
    </source>
</reference>
<dbReference type="RefSeq" id="WP_086743606.1">
    <property type="nucleotide sequence ID" value="NZ_MWPV01000002.1"/>
</dbReference>
<evidence type="ECO:0000256" key="7">
    <source>
        <dbReference type="ARBA" id="ARBA00023136"/>
    </source>
</evidence>
<evidence type="ECO:0000313" key="14">
    <source>
        <dbReference type="EMBL" id="OUL58300.1"/>
    </source>
</evidence>
<dbReference type="Gene3D" id="2.40.160.50">
    <property type="entry name" value="membrane protein fhac: a member of the omp85/tpsb transporter family"/>
    <property type="match status" value="1"/>
</dbReference>
<feature type="chain" id="PRO_5012264111" description="Translocation and assembly module subunit TamA" evidence="11">
    <location>
        <begin position="19"/>
        <end position="571"/>
    </location>
</feature>
<keyword evidence="7" id="KW-0472">Membrane</keyword>
<feature type="domain" description="Bacterial surface antigen (D15)" evidence="12">
    <location>
        <begin position="290"/>
        <end position="564"/>
    </location>
</feature>
<evidence type="ECO:0000256" key="5">
    <source>
        <dbReference type="ARBA" id="ARBA00022692"/>
    </source>
</evidence>
<keyword evidence="5" id="KW-0812">Transmembrane</keyword>
<sequence>MLRLIWLYCCLFSLALSATELPIEKYSIKGLDSALEENVLSYLSDTLQAEPSPYLKQHIELQTKQALKALGYYQPRLKTKFVSKQSSTVVELEVDRGPATRIAGIDVTINGPAQHDPEFMAVVSSLPLVQGQVLDHSDYNASKDKVRSVILELGYFDAKWAQSELAVTLATNSAQIVLHLESGVRYKFGPVQVKSETPAGDFIRGLQPFKLDDPYKADKLAHFNLELGNTPYFKSVRVHADVAKRANGVVPVVVEILHKPANSYEIGGGFSTDLGAKARFKWSRPWHGERGHYIDSNLEISEIEKEIRFSYTVPVDNPINDVWRYVAGYQREDNQEINKTTEKLTTQIQRQWLTSDNWVRTAFLKYEREDFTLGEQADKTEMLLPGVSYARKKARGGMTPYWGQQLNITLEAGTEKLISSTDLLKVQLQTALLRTYDTRHLFYTRATLGAILVDDISSVPVSMRFFAGGDQSIRGFQYESVSPRENDELVGGRYLTTGTLEYNYQFAKSWRAAIFVDAGTATNDFSEDLSVGAGVGLRWLTPVGPIRIDTAWAVSDPDKPARLSITIGPEI</sequence>
<evidence type="ECO:0000256" key="10">
    <source>
        <dbReference type="ARBA" id="ARBA00093548"/>
    </source>
</evidence>